<evidence type="ECO:0000313" key="1">
    <source>
        <dbReference type="EMBL" id="HGY09470.1"/>
    </source>
</evidence>
<proteinExistence type="predicted"/>
<accession>A0A7C4VGE7</accession>
<organism evidence="1">
    <name type="scientific">Oceanithermus profundus</name>
    <dbReference type="NCBI Taxonomy" id="187137"/>
    <lineage>
        <taxon>Bacteria</taxon>
        <taxon>Thermotogati</taxon>
        <taxon>Deinococcota</taxon>
        <taxon>Deinococci</taxon>
        <taxon>Thermales</taxon>
        <taxon>Thermaceae</taxon>
        <taxon>Oceanithermus</taxon>
    </lineage>
</organism>
<dbReference type="EMBL" id="DRPZ01000142">
    <property type="protein sequence ID" value="HGY09470.1"/>
    <property type="molecule type" value="Genomic_DNA"/>
</dbReference>
<dbReference type="AlphaFoldDB" id="A0A7C4VGE7"/>
<protein>
    <recommendedName>
        <fullName evidence="2">Porin</fullName>
    </recommendedName>
</protein>
<reference evidence="1" key="1">
    <citation type="journal article" date="2020" name="mSystems">
        <title>Genome- and Community-Level Interaction Insights into Carbon Utilization and Element Cycling Functions of Hydrothermarchaeota in Hydrothermal Sediment.</title>
        <authorList>
            <person name="Zhou Z."/>
            <person name="Liu Y."/>
            <person name="Xu W."/>
            <person name="Pan J."/>
            <person name="Luo Z.H."/>
            <person name="Li M."/>
        </authorList>
    </citation>
    <scope>NUCLEOTIDE SEQUENCE [LARGE SCALE GENOMIC DNA]</scope>
    <source>
        <strain evidence="1">HyVt-570</strain>
    </source>
</reference>
<gene>
    <name evidence="1" type="ORF">ENK37_05385</name>
</gene>
<name>A0A7C4VGE7_9DEIN</name>
<comment type="caution">
    <text evidence="1">The sequence shown here is derived from an EMBL/GenBank/DDBJ whole genome shotgun (WGS) entry which is preliminary data.</text>
</comment>
<sequence length="299" mass="31734">MRVLALAPFWFALAFALGTSGSLELWAEGRYAAGVLALEPVYAASLLASESWGDAYAEAALYPRWSPAGRGFDAGVSKLEVGYAAAAFALGAGAGLEPLTTLHLLVPYALTPPQGGFTPGLWGAWAEAYPDPFTRLRLALRRKGARLFGVLRADGAFGGLDYTLAGVYAPPSASALGAGASARIGEWILYAEAWRLQGRDPWRGGLGFSRYALGGLFTAEAGYREGWQVAAAYTWQAGEAWSLDVLVRSDWTAGEAWPAAFARLVYQEAEGDVVLGLGYLRRPGLGGVLQPSLGARVYY</sequence>
<evidence type="ECO:0008006" key="2">
    <source>
        <dbReference type="Google" id="ProtNLM"/>
    </source>
</evidence>
<dbReference type="Proteomes" id="UP000885759">
    <property type="component" value="Unassembled WGS sequence"/>
</dbReference>